<proteinExistence type="predicted"/>
<evidence type="ECO:0000313" key="11">
    <source>
        <dbReference type="Proteomes" id="UP000887013"/>
    </source>
</evidence>
<evidence type="ECO:0000256" key="7">
    <source>
        <dbReference type="ARBA" id="ARBA00023098"/>
    </source>
</evidence>
<keyword evidence="11" id="KW-1185">Reference proteome</keyword>
<keyword evidence="7" id="KW-0443">Lipid metabolism</keyword>
<name>A0A8X6U772_NEPPI</name>
<keyword evidence="5" id="KW-0276">Fatty acid metabolism</keyword>
<keyword evidence="3" id="KW-0808">Transferase</keyword>
<dbReference type="InterPro" id="IPR002076">
    <property type="entry name" value="ELO_fam"/>
</dbReference>
<dbReference type="Pfam" id="PF01151">
    <property type="entry name" value="ELO"/>
    <property type="match status" value="1"/>
</dbReference>
<evidence type="ECO:0000256" key="3">
    <source>
        <dbReference type="ARBA" id="ARBA00022679"/>
    </source>
</evidence>
<dbReference type="OrthoDB" id="434092at2759"/>
<dbReference type="GO" id="GO:0006633">
    <property type="term" value="P:fatty acid biosynthetic process"/>
    <property type="evidence" value="ECO:0007669"/>
    <property type="project" value="UniProtKB-KW"/>
</dbReference>
<dbReference type="GO" id="GO:0009922">
    <property type="term" value="F:fatty acid elongase activity"/>
    <property type="evidence" value="ECO:0007669"/>
    <property type="project" value="InterPro"/>
</dbReference>
<sequence>MIQNRDLMCLNEENRFHSSRMENTVRIRWHAFLERFCTLFDTIFLVLRKKDSHVSILHVFHHVIVCLLCTLLINAKDLDLVTRNLVKETTNPSSRRFYGSARLKETVLQNFLEVLCII</sequence>
<evidence type="ECO:0000313" key="10">
    <source>
        <dbReference type="EMBL" id="GFT88329.1"/>
    </source>
</evidence>
<accession>A0A8X6U772</accession>
<keyword evidence="8" id="KW-0472">Membrane</keyword>
<comment type="subcellular location">
    <subcellularLocation>
        <location evidence="1">Membrane</location>
        <topology evidence="1">Multi-pass membrane protein</topology>
    </subcellularLocation>
</comment>
<dbReference type="GO" id="GO:0016020">
    <property type="term" value="C:membrane"/>
    <property type="evidence" value="ECO:0007669"/>
    <property type="project" value="UniProtKB-SubCell"/>
</dbReference>
<organism evidence="10 11">
    <name type="scientific">Nephila pilipes</name>
    <name type="common">Giant wood spider</name>
    <name type="synonym">Nephila maculata</name>
    <dbReference type="NCBI Taxonomy" id="299642"/>
    <lineage>
        <taxon>Eukaryota</taxon>
        <taxon>Metazoa</taxon>
        <taxon>Ecdysozoa</taxon>
        <taxon>Arthropoda</taxon>
        <taxon>Chelicerata</taxon>
        <taxon>Arachnida</taxon>
        <taxon>Araneae</taxon>
        <taxon>Araneomorphae</taxon>
        <taxon>Entelegynae</taxon>
        <taxon>Araneoidea</taxon>
        <taxon>Nephilidae</taxon>
        <taxon>Nephila</taxon>
    </lineage>
</organism>
<evidence type="ECO:0000256" key="8">
    <source>
        <dbReference type="ARBA" id="ARBA00023136"/>
    </source>
</evidence>
<evidence type="ECO:0000256" key="9">
    <source>
        <dbReference type="ARBA" id="ARBA00023160"/>
    </source>
</evidence>
<evidence type="ECO:0000256" key="6">
    <source>
        <dbReference type="ARBA" id="ARBA00022989"/>
    </source>
</evidence>
<keyword evidence="9" id="KW-0275">Fatty acid biosynthesis</keyword>
<gene>
    <name evidence="10" type="ORF">NPIL_329851</name>
</gene>
<keyword evidence="2" id="KW-0444">Lipid biosynthesis</keyword>
<dbReference type="Proteomes" id="UP000887013">
    <property type="component" value="Unassembled WGS sequence"/>
</dbReference>
<protein>
    <recommendedName>
        <fullName evidence="12">Very-long-chain 3-oxoacyl-CoA synthase</fullName>
    </recommendedName>
</protein>
<evidence type="ECO:0000256" key="5">
    <source>
        <dbReference type="ARBA" id="ARBA00022832"/>
    </source>
</evidence>
<keyword evidence="4" id="KW-0812">Transmembrane</keyword>
<evidence type="ECO:0000256" key="4">
    <source>
        <dbReference type="ARBA" id="ARBA00022692"/>
    </source>
</evidence>
<dbReference type="AlphaFoldDB" id="A0A8X6U772"/>
<evidence type="ECO:0000256" key="2">
    <source>
        <dbReference type="ARBA" id="ARBA00022516"/>
    </source>
</evidence>
<reference evidence="10" key="1">
    <citation type="submission" date="2020-08" db="EMBL/GenBank/DDBJ databases">
        <title>Multicomponent nature underlies the extraordinary mechanical properties of spider dragline silk.</title>
        <authorList>
            <person name="Kono N."/>
            <person name="Nakamura H."/>
            <person name="Mori M."/>
            <person name="Yoshida Y."/>
            <person name="Ohtoshi R."/>
            <person name="Malay A.D."/>
            <person name="Moran D.A.P."/>
            <person name="Tomita M."/>
            <person name="Numata K."/>
            <person name="Arakawa K."/>
        </authorList>
    </citation>
    <scope>NUCLEOTIDE SEQUENCE</scope>
</reference>
<evidence type="ECO:0000256" key="1">
    <source>
        <dbReference type="ARBA" id="ARBA00004141"/>
    </source>
</evidence>
<dbReference type="EMBL" id="BMAW01120256">
    <property type="protein sequence ID" value="GFT88329.1"/>
    <property type="molecule type" value="Genomic_DNA"/>
</dbReference>
<evidence type="ECO:0008006" key="12">
    <source>
        <dbReference type="Google" id="ProtNLM"/>
    </source>
</evidence>
<comment type="caution">
    <text evidence="10">The sequence shown here is derived from an EMBL/GenBank/DDBJ whole genome shotgun (WGS) entry which is preliminary data.</text>
</comment>
<keyword evidence="6" id="KW-1133">Transmembrane helix</keyword>